<dbReference type="Proteomes" id="UP001297540">
    <property type="component" value="Chromosome"/>
</dbReference>
<organism evidence="1 2">
    <name type="scientific">Pseudomonas aeruginosa</name>
    <dbReference type="NCBI Taxonomy" id="287"/>
    <lineage>
        <taxon>Bacteria</taxon>
        <taxon>Pseudomonadati</taxon>
        <taxon>Pseudomonadota</taxon>
        <taxon>Gammaproteobacteria</taxon>
        <taxon>Pseudomonadales</taxon>
        <taxon>Pseudomonadaceae</taxon>
        <taxon>Pseudomonas</taxon>
    </lineage>
</organism>
<evidence type="ECO:0000313" key="1">
    <source>
        <dbReference type="EMBL" id="WOS78109.1"/>
    </source>
</evidence>
<dbReference type="InterPro" id="IPR010416">
    <property type="entry name" value="DUF1010"/>
</dbReference>
<dbReference type="AlphaFoldDB" id="A0AAQ3LLK9"/>
<dbReference type="EMBL" id="CP136986">
    <property type="protein sequence ID" value="WOS78109.1"/>
    <property type="molecule type" value="Genomic_DNA"/>
</dbReference>
<evidence type="ECO:0000313" key="2">
    <source>
        <dbReference type="Proteomes" id="UP001297540"/>
    </source>
</evidence>
<proteinExistence type="predicted"/>
<reference evidence="1" key="1">
    <citation type="submission" date="2023-06" db="EMBL/GenBank/DDBJ databases">
        <authorList>
            <consortium name="Clinical and Environmental Microbiology Branch: Whole genome sequencing antimicrobial resistance pathogens in the healthcare setting"/>
        </authorList>
    </citation>
    <scope>NUCLEOTIDE SEQUENCE</scope>
    <source>
        <strain evidence="1">2021CK-01020</strain>
    </source>
</reference>
<protein>
    <submittedName>
        <fullName evidence="1">DUF1010 domain-containing protein</fullName>
    </submittedName>
</protein>
<reference evidence="1" key="2">
    <citation type="submission" date="2023-10" db="EMBL/GenBank/DDBJ databases">
        <title>Pathogen: clinical or host-associated sample.</title>
        <authorList>
            <person name="Hergert J."/>
            <person name="Casey R."/>
            <person name="Wagner J."/>
            <person name="Young E.L."/>
            <person name="Oakeson K.F."/>
        </authorList>
    </citation>
    <scope>NUCLEOTIDE SEQUENCE</scope>
    <source>
        <strain evidence="1">2021CK-01020</strain>
    </source>
</reference>
<sequence>MERLDSLLDLGRGRSIECRDLILVSPLTRFMRAATCSSAPPCSKGFEAFWASSACQPSATSYHACSAAPLPWPSAFYWAAPFFKAGRSLLAFGSNSAVKRTRILRAAYLGRWALRKS</sequence>
<accession>A0AAQ3LLK9</accession>
<gene>
    <name evidence="1" type="ORF">L4V69_37515</name>
</gene>
<name>A0AAQ3LLK9_PSEAI</name>
<dbReference type="Pfam" id="PF06231">
    <property type="entry name" value="DUF1010"/>
    <property type="match status" value="1"/>
</dbReference>